<keyword evidence="8 9" id="KW-0407">Ion channel</keyword>
<comment type="subcellular location">
    <subcellularLocation>
        <location evidence="9">Cell membrane</location>
        <topology evidence="9">Multi-pass membrane protein</topology>
    </subcellularLocation>
    <subcellularLocation>
        <location evidence="1">Membrane</location>
        <topology evidence="1">Multi-pass membrane protein</topology>
    </subcellularLocation>
</comment>
<feature type="compositionally biased region" description="Basic and acidic residues" evidence="10">
    <location>
        <begin position="120"/>
        <end position="137"/>
    </location>
</feature>
<dbReference type="InterPro" id="IPR036019">
    <property type="entry name" value="MscL_channel"/>
</dbReference>
<dbReference type="Pfam" id="PF01741">
    <property type="entry name" value="MscL"/>
    <property type="match status" value="1"/>
</dbReference>
<organism evidence="11 12">
    <name type="scientific">Alkalibacillus filiformis</name>
    <dbReference type="NCBI Taxonomy" id="200990"/>
    <lineage>
        <taxon>Bacteria</taxon>
        <taxon>Bacillati</taxon>
        <taxon>Bacillota</taxon>
        <taxon>Bacilli</taxon>
        <taxon>Bacillales</taxon>
        <taxon>Bacillaceae</taxon>
        <taxon>Alkalibacillus</taxon>
    </lineage>
</organism>
<gene>
    <name evidence="9" type="primary">mscL</name>
    <name evidence="11" type="ORF">J2R98_001199</name>
</gene>
<dbReference type="PANTHER" id="PTHR30266:SF2">
    <property type="entry name" value="LARGE-CONDUCTANCE MECHANOSENSITIVE CHANNEL"/>
    <property type="match status" value="1"/>
</dbReference>
<dbReference type="PRINTS" id="PR01264">
    <property type="entry name" value="MECHCHANNEL"/>
</dbReference>
<dbReference type="InterPro" id="IPR037673">
    <property type="entry name" value="MSC/AndL"/>
</dbReference>
<comment type="caution">
    <text evidence="11">The sequence shown here is derived from an EMBL/GenBank/DDBJ whole genome shotgun (WGS) entry which is preliminary data.</text>
</comment>
<feature type="region of interest" description="Disordered" evidence="10">
    <location>
        <begin position="120"/>
        <end position="143"/>
    </location>
</feature>
<comment type="subunit">
    <text evidence="9">Homopentamer.</text>
</comment>
<dbReference type="SUPFAM" id="SSF81330">
    <property type="entry name" value="Gated mechanosensitive channel"/>
    <property type="match status" value="1"/>
</dbReference>
<dbReference type="Gene3D" id="1.10.1200.120">
    <property type="entry name" value="Large-conductance mechanosensitive channel, MscL, domain 1"/>
    <property type="match status" value="1"/>
</dbReference>
<evidence type="ECO:0000256" key="6">
    <source>
        <dbReference type="ARBA" id="ARBA00023065"/>
    </source>
</evidence>
<feature type="transmembrane region" description="Helical" evidence="9">
    <location>
        <begin position="12"/>
        <end position="31"/>
    </location>
</feature>
<keyword evidence="5 9" id="KW-1133">Transmembrane helix</keyword>
<protein>
    <recommendedName>
        <fullName evidence="9">Large-conductance mechanosensitive channel</fullName>
    </recommendedName>
</protein>
<evidence type="ECO:0000256" key="5">
    <source>
        <dbReference type="ARBA" id="ARBA00022989"/>
    </source>
</evidence>
<keyword evidence="3 9" id="KW-1003">Cell membrane</keyword>
<dbReference type="RefSeq" id="WP_307067070.1">
    <property type="nucleotide sequence ID" value="NZ_JAUSUP010000002.1"/>
</dbReference>
<dbReference type="EMBL" id="JAUSUP010000002">
    <property type="protein sequence ID" value="MDQ0351385.1"/>
    <property type="molecule type" value="Genomic_DNA"/>
</dbReference>
<comment type="function">
    <text evidence="9">Channel that opens in response to stretch forces in the membrane lipid bilayer. May participate in the regulation of osmotic pressure changes within the cell.</text>
</comment>
<evidence type="ECO:0000313" key="11">
    <source>
        <dbReference type="EMBL" id="MDQ0351385.1"/>
    </source>
</evidence>
<keyword evidence="7 9" id="KW-0472">Membrane</keyword>
<keyword evidence="12" id="KW-1185">Reference proteome</keyword>
<dbReference type="NCBIfam" id="TIGR00220">
    <property type="entry name" value="mscL"/>
    <property type="match status" value="1"/>
</dbReference>
<evidence type="ECO:0000256" key="1">
    <source>
        <dbReference type="ARBA" id="ARBA00004141"/>
    </source>
</evidence>
<keyword evidence="4 9" id="KW-0812">Transmembrane</keyword>
<evidence type="ECO:0000256" key="10">
    <source>
        <dbReference type="SAM" id="MobiDB-lite"/>
    </source>
</evidence>
<dbReference type="PANTHER" id="PTHR30266">
    <property type="entry name" value="MECHANOSENSITIVE CHANNEL MSCL"/>
    <property type="match status" value="1"/>
</dbReference>
<evidence type="ECO:0000256" key="7">
    <source>
        <dbReference type="ARBA" id="ARBA00023136"/>
    </source>
</evidence>
<dbReference type="Proteomes" id="UP001236723">
    <property type="component" value="Unassembled WGS sequence"/>
</dbReference>
<reference evidence="11 12" key="1">
    <citation type="submission" date="2023-07" db="EMBL/GenBank/DDBJ databases">
        <title>Genomic Encyclopedia of Type Strains, Phase IV (KMG-IV): sequencing the most valuable type-strain genomes for metagenomic binning, comparative biology and taxonomic classification.</title>
        <authorList>
            <person name="Goeker M."/>
        </authorList>
    </citation>
    <scope>NUCLEOTIDE SEQUENCE [LARGE SCALE GENOMIC DNA]</scope>
    <source>
        <strain evidence="11 12">DSM 15448</strain>
    </source>
</reference>
<feature type="transmembrane region" description="Helical" evidence="9">
    <location>
        <begin position="63"/>
        <end position="87"/>
    </location>
</feature>
<keyword evidence="6 9" id="KW-0406">Ion transport</keyword>
<keyword evidence="2 9" id="KW-0813">Transport</keyword>
<name>A0ABU0DT73_9BACI</name>
<evidence type="ECO:0000256" key="9">
    <source>
        <dbReference type="HAMAP-Rule" id="MF_00115"/>
    </source>
</evidence>
<evidence type="ECO:0000256" key="3">
    <source>
        <dbReference type="ARBA" id="ARBA00022475"/>
    </source>
</evidence>
<accession>A0ABU0DT73</accession>
<sequence length="143" mass="16347">MWKEFKQFALRGNVFELAIAVVIGTAFSKIVDSLVNDIIMPLLGVLAGGTSFKFLVLNVNGVIIRYGSFFQTMVDFLVISFSIYLFIKLFNYIRGDESVSLKEPPHPNQEVLTEIRDLLKAKEKPKPKPKKDTQERKVKVRIR</sequence>
<comment type="similarity">
    <text evidence="9">Belongs to the MscL family.</text>
</comment>
<evidence type="ECO:0000256" key="2">
    <source>
        <dbReference type="ARBA" id="ARBA00022448"/>
    </source>
</evidence>
<dbReference type="HAMAP" id="MF_00115">
    <property type="entry name" value="MscL"/>
    <property type="match status" value="1"/>
</dbReference>
<proteinExistence type="inferred from homology"/>
<feature type="transmembrane region" description="Helical" evidence="9">
    <location>
        <begin position="38"/>
        <end position="57"/>
    </location>
</feature>
<evidence type="ECO:0000256" key="4">
    <source>
        <dbReference type="ARBA" id="ARBA00022692"/>
    </source>
</evidence>
<evidence type="ECO:0000256" key="8">
    <source>
        <dbReference type="ARBA" id="ARBA00023303"/>
    </source>
</evidence>
<dbReference type="InterPro" id="IPR001185">
    <property type="entry name" value="MS_channel"/>
</dbReference>
<evidence type="ECO:0000313" key="12">
    <source>
        <dbReference type="Proteomes" id="UP001236723"/>
    </source>
</evidence>